<evidence type="ECO:0000256" key="2">
    <source>
        <dbReference type="ARBA" id="ARBA00022679"/>
    </source>
</evidence>
<dbReference type="RefSeq" id="WP_190550771.1">
    <property type="nucleotide sequence ID" value="NZ_CAWPNO010000118.1"/>
</dbReference>
<proteinExistence type="predicted"/>
<sequence>MQAIVKWAIARESRTVCVANVHMLMEAHWNPEFATVVRNADVVTPDGMPLVWMMRLMGARSQDRVAGMDILQELCQLAQAKNLSVYFLGSHTEILSRMRKRLDQEFPKLKIAAMEPLPFRPLTEAEDAALNQKINASGAGLVFVSLGCPKQEKWMAQHKGKIQAVMIGLGGVFPVYAGIHKRAPRIVRELGFEWLYRWIQEPRRLWGRYMTTIPPFMWLAIKQILSSNRATEVLVDSTGD</sequence>
<keyword evidence="2" id="KW-0808">Transferase</keyword>
<keyword evidence="1" id="KW-0328">Glycosyltransferase</keyword>
<accession>A0ABR8AK92</accession>
<dbReference type="Pfam" id="PF03808">
    <property type="entry name" value="Glyco_tran_WecG"/>
    <property type="match status" value="1"/>
</dbReference>
<evidence type="ECO:0000313" key="4">
    <source>
        <dbReference type="Proteomes" id="UP000658514"/>
    </source>
</evidence>
<dbReference type="NCBIfam" id="TIGR00696">
    <property type="entry name" value="wecG_tagA_cpsF"/>
    <property type="match status" value="1"/>
</dbReference>
<dbReference type="Proteomes" id="UP000658514">
    <property type="component" value="Unassembled WGS sequence"/>
</dbReference>
<protein>
    <submittedName>
        <fullName evidence="3">WecB/TagA/CpsF family glycosyltransferase</fullName>
    </submittedName>
</protein>
<dbReference type="PANTHER" id="PTHR34136:SF1">
    <property type="entry name" value="UDP-N-ACETYL-D-MANNOSAMINURONIC ACID TRANSFERASE"/>
    <property type="match status" value="1"/>
</dbReference>
<dbReference type="InterPro" id="IPR004629">
    <property type="entry name" value="WecG_TagA_CpsF"/>
</dbReference>
<evidence type="ECO:0000313" key="3">
    <source>
        <dbReference type="EMBL" id="MBD2200199.1"/>
    </source>
</evidence>
<name>A0ABR8AK92_9CYAN</name>
<reference evidence="3 4" key="1">
    <citation type="journal article" date="2020" name="ISME J.">
        <title>Comparative genomics reveals insights into cyanobacterial evolution and habitat adaptation.</title>
        <authorList>
            <person name="Chen M.Y."/>
            <person name="Teng W.K."/>
            <person name="Zhao L."/>
            <person name="Hu C.X."/>
            <person name="Zhou Y.K."/>
            <person name="Han B.P."/>
            <person name="Song L.R."/>
            <person name="Shu W.S."/>
        </authorList>
    </citation>
    <scope>NUCLEOTIDE SEQUENCE [LARGE SCALE GENOMIC DNA]</scope>
    <source>
        <strain evidence="3 4">FACHB-288</strain>
    </source>
</reference>
<gene>
    <name evidence="3" type="ORF">H6G24_32830</name>
</gene>
<comment type="caution">
    <text evidence="3">The sequence shown here is derived from an EMBL/GenBank/DDBJ whole genome shotgun (WGS) entry which is preliminary data.</text>
</comment>
<dbReference type="EMBL" id="JACJQH010000080">
    <property type="protein sequence ID" value="MBD2200199.1"/>
    <property type="molecule type" value="Genomic_DNA"/>
</dbReference>
<dbReference type="PANTHER" id="PTHR34136">
    <property type="match status" value="1"/>
</dbReference>
<evidence type="ECO:0000256" key="1">
    <source>
        <dbReference type="ARBA" id="ARBA00022676"/>
    </source>
</evidence>
<dbReference type="CDD" id="cd06533">
    <property type="entry name" value="Glyco_transf_WecG_TagA"/>
    <property type="match status" value="1"/>
</dbReference>
<organism evidence="3 4">
    <name type="scientific">Calothrix parietina FACHB-288</name>
    <dbReference type="NCBI Taxonomy" id="2692896"/>
    <lineage>
        <taxon>Bacteria</taxon>
        <taxon>Bacillati</taxon>
        <taxon>Cyanobacteriota</taxon>
        <taxon>Cyanophyceae</taxon>
        <taxon>Nostocales</taxon>
        <taxon>Calotrichaceae</taxon>
        <taxon>Calothrix</taxon>
    </lineage>
</organism>
<keyword evidence="4" id="KW-1185">Reference proteome</keyword>